<reference evidence="5" key="2">
    <citation type="submission" date="2020-09" db="EMBL/GenBank/DDBJ databases">
        <authorList>
            <person name="Sun Q."/>
            <person name="Zhou Y."/>
        </authorList>
    </citation>
    <scope>NUCLEOTIDE SEQUENCE</scope>
    <source>
        <strain evidence="5">CGMCC 1.14988</strain>
    </source>
</reference>
<sequence length="95" mass="10228">MLPPHEVARPIREGFEMTTTTSPTTRTVLRAEGFSCPSCVSRIEKQVGRLPGVDDVKVRFASARVEVDHDPAVTSVDDLVAAVAQAGYTARPASF</sequence>
<evidence type="ECO:0000259" key="4">
    <source>
        <dbReference type="PROSITE" id="PS50846"/>
    </source>
</evidence>
<comment type="caution">
    <text evidence="5">The sequence shown here is derived from an EMBL/GenBank/DDBJ whole genome shotgun (WGS) entry which is preliminary data.</text>
</comment>
<feature type="region of interest" description="Disordered" evidence="3">
    <location>
        <begin position="1"/>
        <end position="21"/>
    </location>
</feature>
<evidence type="ECO:0000256" key="1">
    <source>
        <dbReference type="ARBA" id="ARBA00015313"/>
    </source>
</evidence>
<dbReference type="FunFam" id="3.30.70.100:FF:000005">
    <property type="entry name" value="Copper-exporting P-type ATPase A"/>
    <property type="match status" value="1"/>
</dbReference>
<accession>A0A8J3AB90</accession>
<dbReference type="Pfam" id="PF00403">
    <property type="entry name" value="HMA"/>
    <property type="match status" value="1"/>
</dbReference>
<keyword evidence="2" id="KW-0479">Metal-binding</keyword>
<feature type="compositionally biased region" description="Basic and acidic residues" evidence="3">
    <location>
        <begin position="1"/>
        <end position="15"/>
    </location>
</feature>
<dbReference type="InterPro" id="IPR006121">
    <property type="entry name" value="HMA_dom"/>
</dbReference>
<dbReference type="Proteomes" id="UP000650511">
    <property type="component" value="Unassembled WGS sequence"/>
</dbReference>
<dbReference type="PANTHER" id="PTHR46594:SF4">
    <property type="entry name" value="P-TYPE CATION-TRANSPORTING ATPASE"/>
    <property type="match status" value="1"/>
</dbReference>
<evidence type="ECO:0000256" key="2">
    <source>
        <dbReference type="ARBA" id="ARBA00022723"/>
    </source>
</evidence>
<keyword evidence="6" id="KW-1185">Reference proteome</keyword>
<dbReference type="Gene3D" id="3.30.70.100">
    <property type="match status" value="1"/>
</dbReference>
<gene>
    <name evidence="5" type="ORF">GCM10011354_01570</name>
</gene>
<dbReference type="EMBL" id="BMHA01000001">
    <property type="protein sequence ID" value="GGI02795.1"/>
    <property type="molecule type" value="Genomic_DNA"/>
</dbReference>
<proteinExistence type="predicted"/>
<dbReference type="PROSITE" id="PS50846">
    <property type="entry name" value="HMA_2"/>
    <property type="match status" value="1"/>
</dbReference>
<dbReference type="GO" id="GO:0046872">
    <property type="term" value="F:metal ion binding"/>
    <property type="evidence" value="ECO:0007669"/>
    <property type="project" value="UniProtKB-KW"/>
</dbReference>
<dbReference type="SUPFAM" id="SSF55008">
    <property type="entry name" value="HMA, heavy metal-associated domain"/>
    <property type="match status" value="1"/>
</dbReference>
<evidence type="ECO:0000313" key="5">
    <source>
        <dbReference type="EMBL" id="GGI02795.1"/>
    </source>
</evidence>
<protein>
    <recommendedName>
        <fullName evidence="1">Copper chaperone CopZ</fullName>
    </recommendedName>
</protein>
<reference evidence="5" key="1">
    <citation type="journal article" date="2014" name="Int. J. Syst. Evol. Microbiol.">
        <title>Complete genome sequence of Corynebacterium casei LMG S-19264T (=DSM 44701T), isolated from a smear-ripened cheese.</title>
        <authorList>
            <consortium name="US DOE Joint Genome Institute (JGI-PGF)"/>
            <person name="Walter F."/>
            <person name="Albersmeier A."/>
            <person name="Kalinowski J."/>
            <person name="Ruckert C."/>
        </authorList>
    </citation>
    <scope>NUCLEOTIDE SEQUENCE</scope>
    <source>
        <strain evidence="5">CGMCC 1.14988</strain>
    </source>
</reference>
<feature type="domain" description="HMA" evidence="4">
    <location>
        <begin position="25"/>
        <end position="91"/>
    </location>
</feature>
<dbReference type="CDD" id="cd00371">
    <property type="entry name" value="HMA"/>
    <property type="match status" value="1"/>
</dbReference>
<dbReference type="AlphaFoldDB" id="A0A8J3AB90"/>
<dbReference type="PANTHER" id="PTHR46594">
    <property type="entry name" value="P-TYPE CATION-TRANSPORTING ATPASE"/>
    <property type="match status" value="1"/>
</dbReference>
<dbReference type="InterPro" id="IPR036163">
    <property type="entry name" value="HMA_dom_sf"/>
</dbReference>
<name>A0A8J3AB90_9ACTN</name>
<evidence type="ECO:0000313" key="6">
    <source>
        <dbReference type="Proteomes" id="UP000650511"/>
    </source>
</evidence>
<evidence type="ECO:0000256" key="3">
    <source>
        <dbReference type="SAM" id="MobiDB-lite"/>
    </source>
</evidence>
<organism evidence="5 6">
    <name type="scientific">Egicoccus halophilus</name>
    <dbReference type="NCBI Taxonomy" id="1670830"/>
    <lineage>
        <taxon>Bacteria</taxon>
        <taxon>Bacillati</taxon>
        <taxon>Actinomycetota</taxon>
        <taxon>Nitriliruptoria</taxon>
        <taxon>Egicoccales</taxon>
        <taxon>Egicoccaceae</taxon>
        <taxon>Egicoccus</taxon>
    </lineage>
</organism>